<evidence type="ECO:0000313" key="1">
    <source>
        <dbReference type="EMBL" id="CAH1390345.1"/>
    </source>
</evidence>
<protein>
    <submittedName>
        <fullName evidence="1">Uncharacterized protein</fullName>
    </submittedName>
</protein>
<gene>
    <name evidence="1" type="ORF">NEZAVI_LOCUS1563</name>
</gene>
<accession>A0A9P0H1Z6</accession>
<dbReference type="Proteomes" id="UP001152798">
    <property type="component" value="Chromosome 1"/>
</dbReference>
<keyword evidence="2" id="KW-1185">Reference proteome</keyword>
<name>A0A9P0H1Z6_NEZVI</name>
<sequence>MNQSHPFPLFPLQYYSLPGCSPAGLLHLLVPVCRRASSHPFVISWMSIHKLPGPCYIIPSDYMSGPGSLPDVRFFHNIWKVSLSSDPFIRFSIPSFYSEKISIYSSDGYPQFATSLLITYPSFTTICHDRKYCAQPKFSLDL</sequence>
<evidence type="ECO:0000313" key="2">
    <source>
        <dbReference type="Proteomes" id="UP001152798"/>
    </source>
</evidence>
<reference evidence="1" key="1">
    <citation type="submission" date="2022-01" db="EMBL/GenBank/DDBJ databases">
        <authorList>
            <person name="King R."/>
        </authorList>
    </citation>
    <scope>NUCLEOTIDE SEQUENCE</scope>
</reference>
<dbReference type="EMBL" id="OV725077">
    <property type="protein sequence ID" value="CAH1390345.1"/>
    <property type="molecule type" value="Genomic_DNA"/>
</dbReference>
<organism evidence="1 2">
    <name type="scientific">Nezara viridula</name>
    <name type="common">Southern green stink bug</name>
    <name type="synonym">Cimex viridulus</name>
    <dbReference type="NCBI Taxonomy" id="85310"/>
    <lineage>
        <taxon>Eukaryota</taxon>
        <taxon>Metazoa</taxon>
        <taxon>Ecdysozoa</taxon>
        <taxon>Arthropoda</taxon>
        <taxon>Hexapoda</taxon>
        <taxon>Insecta</taxon>
        <taxon>Pterygota</taxon>
        <taxon>Neoptera</taxon>
        <taxon>Paraneoptera</taxon>
        <taxon>Hemiptera</taxon>
        <taxon>Heteroptera</taxon>
        <taxon>Panheteroptera</taxon>
        <taxon>Pentatomomorpha</taxon>
        <taxon>Pentatomoidea</taxon>
        <taxon>Pentatomidae</taxon>
        <taxon>Pentatominae</taxon>
        <taxon>Nezara</taxon>
    </lineage>
</organism>
<proteinExistence type="predicted"/>
<dbReference type="AlphaFoldDB" id="A0A9P0H1Z6"/>